<dbReference type="PANTHER" id="PTHR42989:SF1">
    <property type="entry name" value="FORMATE HYDROGENLYASE SUBUNIT 7-RELATED"/>
    <property type="match status" value="1"/>
</dbReference>
<keyword evidence="5" id="KW-0479">Metal-binding</keyword>
<evidence type="ECO:0000256" key="2">
    <source>
        <dbReference type="ARBA" id="ARBA00009173"/>
    </source>
</evidence>
<dbReference type="RefSeq" id="WP_092959511.1">
    <property type="nucleotide sequence ID" value="NZ_FOSQ01000003.1"/>
</dbReference>
<reference evidence="10 11" key="1">
    <citation type="submission" date="2016-10" db="EMBL/GenBank/DDBJ databases">
        <authorList>
            <person name="de Groot N.N."/>
        </authorList>
    </citation>
    <scope>NUCLEOTIDE SEQUENCE [LARGE SCALE GENOMIC DNA]</scope>
    <source>
        <strain evidence="10 11">DSM 19981</strain>
    </source>
</reference>
<organism evidence="10 11">
    <name type="scientific">Falsiroseomonas stagni DSM 19981</name>
    <dbReference type="NCBI Taxonomy" id="1123062"/>
    <lineage>
        <taxon>Bacteria</taxon>
        <taxon>Pseudomonadati</taxon>
        <taxon>Pseudomonadota</taxon>
        <taxon>Alphaproteobacteria</taxon>
        <taxon>Acetobacterales</taxon>
        <taxon>Roseomonadaceae</taxon>
        <taxon>Falsiroseomonas</taxon>
    </lineage>
</organism>
<accession>A0A1I4AB22</accession>
<dbReference type="Pfam" id="PF01058">
    <property type="entry name" value="Oxidored_q6"/>
    <property type="match status" value="1"/>
</dbReference>
<dbReference type="GO" id="GO:0046872">
    <property type="term" value="F:metal ion binding"/>
    <property type="evidence" value="ECO:0007669"/>
    <property type="project" value="UniProtKB-KW"/>
</dbReference>
<dbReference type="Proteomes" id="UP000199473">
    <property type="component" value="Unassembled WGS sequence"/>
</dbReference>
<dbReference type="InterPro" id="IPR052375">
    <property type="entry name" value="Complex_I_20kDa-like"/>
</dbReference>
<protein>
    <submittedName>
        <fullName evidence="10">Ni,Fe-hydrogenase III small subunit</fullName>
    </submittedName>
</protein>
<evidence type="ECO:0000256" key="1">
    <source>
        <dbReference type="ARBA" id="ARBA00001966"/>
    </source>
</evidence>
<feature type="domain" description="NADH:ubiquinone oxidoreductase-like 20kDa subunit" evidence="9">
    <location>
        <begin position="62"/>
        <end position="173"/>
    </location>
</feature>
<evidence type="ECO:0000259" key="9">
    <source>
        <dbReference type="Pfam" id="PF01058"/>
    </source>
</evidence>
<comment type="cofactor">
    <cofactor evidence="1">
        <name>[4Fe-4S] cluster</name>
        <dbReference type="ChEBI" id="CHEBI:49883"/>
    </cofactor>
</comment>
<dbReference type="STRING" id="1123062.SAMN02745775_103273"/>
<dbReference type="NCBIfam" id="NF005012">
    <property type="entry name" value="PRK06411.1"/>
    <property type="match status" value="1"/>
</dbReference>
<evidence type="ECO:0000256" key="4">
    <source>
        <dbReference type="ARBA" id="ARBA00022485"/>
    </source>
</evidence>
<evidence type="ECO:0000313" key="10">
    <source>
        <dbReference type="EMBL" id="SFK53297.1"/>
    </source>
</evidence>
<evidence type="ECO:0000256" key="6">
    <source>
        <dbReference type="ARBA" id="ARBA00023004"/>
    </source>
</evidence>
<evidence type="ECO:0000256" key="5">
    <source>
        <dbReference type="ARBA" id="ARBA00022723"/>
    </source>
</evidence>
<dbReference type="SUPFAM" id="SSF56770">
    <property type="entry name" value="HydA/Nqo6-like"/>
    <property type="match status" value="1"/>
</dbReference>
<dbReference type="Gene3D" id="3.40.50.12280">
    <property type="match status" value="1"/>
</dbReference>
<dbReference type="InterPro" id="IPR006137">
    <property type="entry name" value="NADH_UbQ_OxRdtase-like_20kDa"/>
</dbReference>
<keyword evidence="4" id="KW-0004">4Fe-4S</keyword>
<name>A0A1I4AB22_9PROT</name>
<dbReference type="GO" id="GO:0051539">
    <property type="term" value="F:4 iron, 4 sulfur cluster binding"/>
    <property type="evidence" value="ECO:0007669"/>
    <property type="project" value="UniProtKB-KW"/>
</dbReference>
<dbReference type="OrthoDB" id="9786737at2"/>
<keyword evidence="3" id="KW-1003">Cell membrane</keyword>
<keyword evidence="11" id="KW-1185">Reference proteome</keyword>
<gene>
    <name evidence="10" type="ORF">SAMN02745775_103273</name>
</gene>
<evidence type="ECO:0000256" key="3">
    <source>
        <dbReference type="ARBA" id="ARBA00022475"/>
    </source>
</evidence>
<sequence>MKTFRRLLWPRLAQGLVGRPLTEPATPPPDEVVEALAARVEATARARLGRSLSIRQVDAGSCNGCELEVNALAGVLYDLERFGLRFVASPRHADVLLVTGPVTRNMREALERTRACTPEPCWVVAVGDCAADGGVFKGSYAVEGGVTPVLPVDLVIPGCPPAPAQLLEGLLALLGAQDEPKRVVAGAAAEPQA</sequence>
<evidence type="ECO:0000256" key="7">
    <source>
        <dbReference type="ARBA" id="ARBA00023014"/>
    </source>
</evidence>
<evidence type="ECO:0000313" key="11">
    <source>
        <dbReference type="Proteomes" id="UP000199473"/>
    </source>
</evidence>
<keyword evidence="6" id="KW-0408">Iron</keyword>
<dbReference type="EMBL" id="FOSQ01000003">
    <property type="protein sequence ID" value="SFK53297.1"/>
    <property type="molecule type" value="Genomic_DNA"/>
</dbReference>
<dbReference type="PANTHER" id="PTHR42989">
    <property type="entry name" value="HYDROGENASE-4 COMPONENT I"/>
    <property type="match status" value="1"/>
</dbReference>
<keyword evidence="8" id="KW-0472">Membrane</keyword>
<keyword evidence="7" id="KW-0411">Iron-sulfur</keyword>
<comment type="similarity">
    <text evidence="2">Belongs to the complex I 20 kDa subunit family.</text>
</comment>
<dbReference type="AlphaFoldDB" id="A0A1I4AB22"/>
<proteinExistence type="inferred from homology"/>
<evidence type="ECO:0000256" key="8">
    <source>
        <dbReference type="ARBA" id="ARBA00023136"/>
    </source>
</evidence>